<accession>A0A841HZC7</accession>
<protein>
    <submittedName>
        <fullName evidence="2">Uncharacterized protein</fullName>
    </submittedName>
</protein>
<dbReference type="AlphaFoldDB" id="A0A841HZC7"/>
<dbReference type="RefSeq" id="WP_183984657.1">
    <property type="nucleotide sequence ID" value="NZ_JACHHG010000002.1"/>
</dbReference>
<evidence type="ECO:0000256" key="1">
    <source>
        <dbReference type="SAM" id="MobiDB-lite"/>
    </source>
</evidence>
<dbReference type="Proteomes" id="UP000569951">
    <property type="component" value="Unassembled WGS sequence"/>
</dbReference>
<gene>
    <name evidence="2" type="ORF">HNR42_000762</name>
</gene>
<proteinExistence type="predicted"/>
<dbReference type="EMBL" id="JACHHG010000002">
    <property type="protein sequence ID" value="MBB6097348.1"/>
    <property type="molecule type" value="Genomic_DNA"/>
</dbReference>
<keyword evidence="3" id="KW-1185">Reference proteome</keyword>
<organism evidence="2 3">
    <name type="scientific">Deinobacterium chartae</name>
    <dbReference type="NCBI Taxonomy" id="521158"/>
    <lineage>
        <taxon>Bacteria</taxon>
        <taxon>Thermotogati</taxon>
        <taxon>Deinococcota</taxon>
        <taxon>Deinococci</taxon>
        <taxon>Deinococcales</taxon>
        <taxon>Deinococcaceae</taxon>
        <taxon>Deinobacterium</taxon>
    </lineage>
</organism>
<name>A0A841HZC7_9DEIO</name>
<reference evidence="2 3" key="1">
    <citation type="submission" date="2020-08" db="EMBL/GenBank/DDBJ databases">
        <title>Genomic Encyclopedia of Type Strains, Phase IV (KMG-IV): sequencing the most valuable type-strain genomes for metagenomic binning, comparative biology and taxonomic classification.</title>
        <authorList>
            <person name="Goeker M."/>
        </authorList>
    </citation>
    <scope>NUCLEOTIDE SEQUENCE [LARGE SCALE GENOMIC DNA]</scope>
    <source>
        <strain evidence="2 3">DSM 21458</strain>
    </source>
</reference>
<evidence type="ECO:0000313" key="2">
    <source>
        <dbReference type="EMBL" id="MBB6097348.1"/>
    </source>
</evidence>
<feature type="region of interest" description="Disordered" evidence="1">
    <location>
        <begin position="1"/>
        <end position="22"/>
    </location>
</feature>
<evidence type="ECO:0000313" key="3">
    <source>
        <dbReference type="Proteomes" id="UP000569951"/>
    </source>
</evidence>
<comment type="caution">
    <text evidence="2">The sequence shown here is derived from an EMBL/GenBank/DDBJ whole genome shotgun (WGS) entry which is preliminary data.</text>
</comment>
<sequence length="54" mass="6443">MTEQERLRQQLQPRPGETLEERRQRVRAVIDARLEDELTTEDYDFAVREGLIEG</sequence>